<proteinExistence type="predicted"/>
<dbReference type="GeneID" id="30028380"/>
<dbReference type="OrthoDB" id="10250120at2759"/>
<dbReference type="STRING" id="869754.A0A1A0HFU2"/>
<keyword evidence="3" id="KW-1185">Reference proteome</keyword>
<dbReference type="RefSeq" id="XP_018713352.1">
    <property type="nucleotide sequence ID" value="XM_018855404.1"/>
</dbReference>
<dbReference type="Proteomes" id="UP000092555">
    <property type="component" value="Unassembled WGS sequence"/>
</dbReference>
<evidence type="ECO:0000313" key="2">
    <source>
        <dbReference type="EMBL" id="OBA22871.1"/>
    </source>
</evidence>
<evidence type="ECO:0000256" key="1">
    <source>
        <dbReference type="SAM" id="Coils"/>
    </source>
</evidence>
<protein>
    <recommendedName>
        <fullName evidence="4">Charged multivesicular body protein 7</fullName>
    </recommendedName>
</protein>
<dbReference type="Pfam" id="PF25880">
    <property type="entry name" value="WHD_CHMP7_1st"/>
    <property type="match status" value="1"/>
</dbReference>
<organism evidence="2 3">
    <name type="scientific">Metschnikowia bicuspidata var. bicuspidata NRRL YB-4993</name>
    <dbReference type="NCBI Taxonomy" id="869754"/>
    <lineage>
        <taxon>Eukaryota</taxon>
        <taxon>Fungi</taxon>
        <taxon>Dikarya</taxon>
        <taxon>Ascomycota</taxon>
        <taxon>Saccharomycotina</taxon>
        <taxon>Pichiomycetes</taxon>
        <taxon>Metschnikowiaceae</taxon>
        <taxon>Metschnikowia</taxon>
    </lineage>
</organism>
<dbReference type="AlphaFoldDB" id="A0A1A0HFU2"/>
<feature type="coiled-coil region" evidence="1">
    <location>
        <begin position="299"/>
        <end position="326"/>
    </location>
</feature>
<name>A0A1A0HFU2_9ASCO</name>
<comment type="caution">
    <text evidence="2">The sequence shown here is derived from an EMBL/GenBank/DDBJ whole genome shotgun (WGS) entry which is preliminary data.</text>
</comment>
<sequence>MNFVFTKVPSFTESRAQSLFSDFSELKFINPEGYDANILAWEHLLLQCLRVHTFQSSITLPAGKLSETLASPQYGQPKSLDLVVRTLVENRVLIPWSVYKSRPILLSLYADFLSPRRIWTKLLSKFDLSFHSPETAIRGSLELYLHIPTLISRSVEILKALEESVKSQGCYLAHILNYDMTRKLIKGFDKKLSDEDVEAVLLYLSRDLHGLSMQKVPGSKNTFAIKIGSIIDVTPEDLEILDLKINMLELDTRAALLEKIIYQDIPLRLSHLIRVKAREMVLKNLLIKKAHALQNLELVLAASNELAELLNKIDQAKANKTLYESLLSANSALSSINKKISITEIDRLTAELEAEVALTDEISDSLCSSLQQNENEIDEELDRMEKDYKDSINRREEDLGTHVNRIPTILGNHINTESEGLKDPDIDNFLSTKVKNLLLKPVLLQLNENAEDNVRSEKTPEVIAENYV</sequence>
<dbReference type="GO" id="GO:0007034">
    <property type="term" value="P:vacuolar transport"/>
    <property type="evidence" value="ECO:0007669"/>
    <property type="project" value="InterPro"/>
</dbReference>
<evidence type="ECO:0008006" key="4">
    <source>
        <dbReference type="Google" id="ProtNLM"/>
    </source>
</evidence>
<dbReference type="EMBL" id="LXTC01000001">
    <property type="protein sequence ID" value="OBA22871.1"/>
    <property type="molecule type" value="Genomic_DNA"/>
</dbReference>
<accession>A0A1A0HFU2</accession>
<dbReference type="Pfam" id="PF03357">
    <property type="entry name" value="Snf7"/>
    <property type="match status" value="1"/>
</dbReference>
<feature type="coiled-coil region" evidence="1">
    <location>
        <begin position="367"/>
        <end position="394"/>
    </location>
</feature>
<dbReference type="InterPro" id="IPR005024">
    <property type="entry name" value="Snf7_fam"/>
</dbReference>
<reference evidence="2 3" key="1">
    <citation type="submission" date="2016-05" db="EMBL/GenBank/DDBJ databases">
        <title>Comparative genomics of biotechnologically important yeasts.</title>
        <authorList>
            <consortium name="DOE Joint Genome Institute"/>
            <person name="Riley R."/>
            <person name="Haridas S."/>
            <person name="Wolfe K.H."/>
            <person name="Lopes M.R."/>
            <person name="Hittinger C.T."/>
            <person name="Goker M."/>
            <person name="Salamov A."/>
            <person name="Wisecaver J."/>
            <person name="Long T.M."/>
            <person name="Aerts A.L."/>
            <person name="Barry K."/>
            <person name="Choi C."/>
            <person name="Clum A."/>
            <person name="Coughlan A.Y."/>
            <person name="Deshpande S."/>
            <person name="Douglass A.P."/>
            <person name="Hanson S.J."/>
            <person name="Klenk H.-P."/>
            <person name="LaButti K."/>
            <person name="Lapidus A."/>
            <person name="Lindquist E."/>
            <person name="Lipzen A."/>
            <person name="Meier-kolthoff J.P."/>
            <person name="Ohm R.A."/>
            <person name="Otillar R.P."/>
            <person name="Pangilinan J."/>
            <person name="Peng Y."/>
            <person name="Rokas A."/>
            <person name="Rosa C.A."/>
            <person name="Scheuner C."/>
            <person name="Sibirny A.A."/>
            <person name="Slot J.C."/>
            <person name="Stielow J.B."/>
            <person name="Sun H."/>
            <person name="Kurtzman C.P."/>
            <person name="Blackwell M."/>
            <person name="Grigoriev I.V."/>
            <person name="Jeffries T.W."/>
        </authorList>
    </citation>
    <scope>NUCLEOTIDE SEQUENCE [LARGE SCALE GENOMIC DNA]</scope>
    <source>
        <strain evidence="2 3">NRRL YB-4993</strain>
    </source>
</reference>
<keyword evidence="1" id="KW-0175">Coiled coil</keyword>
<gene>
    <name evidence="2" type="ORF">METBIDRAFT_29449</name>
</gene>
<evidence type="ECO:0000313" key="3">
    <source>
        <dbReference type="Proteomes" id="UP000092555"/>
    </source>
</evidence>